<reference evidence="2" key="1">
    <citation type="submission" date="2021-01" db="EMBL/GenBank/DDBJ databases">
        <title>Genome sequence of Phenylobacterium sp. 20VBR1 isolated from a valley glaceir, Ny-Alesund, Svalbard.</title>
        <authorList>
            <person name="Thomas F.A."/>
            <person name="Krishnan K.P."/>
            <person name="Sinha R.K."/>
        </authorList>
    </citation>
    <scope>NUCLEOTIDE SEQUENCE</scope>
    <source>
        <strain evidence="2">20VBR1</strain>
    </source>
</reference>
<accession>A0A974S999</accession>
<protein>
    <submittedName>
        <fullName evidence="2">Uncharacterized protein</fullName>
    </submittedName>
</protein>
<evidence type="ECO:0000313" key="2">
    <source>
        <dbReference type="EMBL" id="QQZ50448.1"/>
    </source>
</evidence>
<evidence type="ECO:0000256" key="1">
    <source>
        <dbReference type="SAM" id="MobiDB-lite"/>
    </source>
</evidence>
<gene>
    <name evidence="2" type="ORF">JKL49_02070</name>
</gene>
<proteinExistence type="predicted"/>
<feature type="region of interest" description="Disordered" evidence="1">
    <location>
        <begin position="19"/>
        <end position="83"/>
    </location>
</feature>
<sequence length="83" mass="8335">MTGVDVVGLEDPAQPRLIDTQGRVHGPSTWRQSPTARPRGCAGSCGPGPARGSIPGARSGPTPVIPKAGSPAPCTSAMTRPPP</sequence>
<name>A0A974S999_9CAUL</name>
<organism evidence="2">
    <name type="scientific">Phenylobacterium glaciei</name>
    <dbReference type="NCBI Taxonomy" id="2803784"/>
    <lineage>
        <taxon>Bacteria</taxon>
        <taxon>Pseudomonadati</taxon>
        <taxon>Pseudomonadota</taxon>
        <taxon>Alphaproteobacteria</taxon>
        <taxon>Caulobacterales</taxon>
        <taxon>Caulobacteraceae</taxon>
        <taxon>Phenylobacterium</taxon>
    </lineage>
</organism>
<dbReference type="EMBL" id="CP068570">
    <property type="protein sequence ID" value="QQZ50448.1"/>
    <property type="molecule type" value="Genomic_DNA"/>
</dbReference>
<dbReference type="AlphaFoldDB" id="A0A974S999"/>